<keyword evidence="3" id="KW-1185">Reference proteome</keyword>
<feature type="region of interest" description="Disordered" evidence="1">
    <location>
        <begin position="192"/>
        <end position="212"/>
    </location>
</feature>
<reference evidence="2 3" key="1">
    <citation type="submission" date="2020-04" db="EMBL/GenBank/DDBJ databases">
        <title>Hymenobacter polaris sp. nov., isolated from Arctic soil.</title>
        <authorList>
            <person name="Dahal R.H."/>
        </authorList>
    </citation>
    <scope>NUCLEOTIDE SEQUENCE [LARGE SCALE GENOMIC DNA]</scope>
    <source>
        <strain evidence="2 3">RP-2-7</strain>
    </source>
</reference>
<feature type="compositionally biased region" description="Polar residues" evidence="1">
    <location>
        <begin position="197"/>
        <end position="212"/>
    </location>
</feature>
<evidence type="ECO:0000313" key="2">
    <source>
        <dbReference type="EMBL" id="NML67814.1"/>
    </source>
</evidence>
<sequence length="235" mass="24753">MLGLAGCTVYVPTIPSTPLLSKGQLQVSAGLRNLNSVEGGAAWAPTRHLLLSAESALSSGNGSKGSFHRQLSLGAGYYHASAASHTYLAVLGGAGLAGATVYDKTLYLSLGLSPSLNEVPYQANYWRYYAQAYLASDLSAKAIVGFSLRTVYVDYTRLTYGGKPFASDNNVFVEPTFFVRAGNGPLQVQGAAGLSLPTHTGPDNQPGNSTSPISSLVGVALIFRPDLLKHRQKEN</sequence>
<evidence type="ECO:0000313" key="3">
    <source>
        <dbReference type="Proteomes" id="UP000559626"/>
    </source>
</evidence>
<evidence type="ECO:0008006" key="4">
    <source>
        <dbReference type="Google" id="ProtNLM"/>
    </source>
</evidence>
<organism evidence="2 3">
    <name type="scientific">Hymenobacter polaris</name>
    <dbReference type="NCBI Taxonomy" id="2682546"/>
    <lineage>
        <taxon>Bacteria</taxon>
        <taxon>Pseudomonadati</taxon>
        <taxon>Bacteroidota</taxon>
        <taxon>Cytophagia</taxon>
        <taxon>Cytophagales</taxon>
        <taxon>Hymenobacteraceae</taxon>
        <taxon>Hymenobacter</taxon>
    </lineage>
</organism>
<evidence type="ECO:0000256" key="1">
    <source>
        <dbReference type="SAM" id="MobiDB-lite"/>
    </source>
</evidence>
<comment type="caution">
    <text evidence="2">The sequence shown here is derived from an EMBL/GenBank/DDBJ whole genome shotgun (WGS) entry which is preliminary data.</text>
</comment>
<gene>
    <name evidence="2" type="ORF">HHL22_21640</name>
</gene>
<proteinExistence type="predicted"/>
<dbReference type="EMBL" id="JABBGH010000003">
    <property type="protein sequence ID" value="NML67814.1"/>
    <property type="molecule type" value="Genomic_DNA"/>
</dbReference>
<dbReference type="Proteomes" id="UP000559626">
    <property type="component" value="Unassembled WGS sequence"/>
</dbReference>
<name>A0A7Y0FPW5_9BACT</name>
<dbReference type="RefSeq" id="WP_169533454.1">
    <property type="nucleotide sequence ID" value="NZ_JABBGH010000003.1"/>
</dbReference>
<dbReference type="AlphaFoldDB" id="A0A7Y0FPW5"/>
<protein>
    <recommendedName>
        <fullName evidence="4">Outer membrane protein beta-barrel domain-containing protein</fullName>
    </recommendedName>
</protein>
<accession>A0A7Y0FPW5</accession>